<feature type="domain" description="2Fe-2S ferredoxin-type" evidence="1">
    <location>
        <begin position="2"/>
        <end position="110"/>
    </location>
</feature>
<accession>A0A517ZBW4</accession>
<dbReference type="InterPro" id="IPR036010">
    <property type="entry name" value="2Fe-2S_ferredoxin-like_sf"/>
</dbReference>
<gene>
    <name evidence="2" type="ORF">Mal4_43380</name>
</gene>
<dbReference type="RefSeq" id="WP_145371111.1">
    <property type="nucleotide sequence ID" value="NZ_CP036275.1"/>
</dbReference>
<dbReference type="Proteomes" id="UP000320496">
    <property type="component" value="Chromosome"/>
</dbReference>
<dbReference type="KEGG" id="mri:Mal4_43380"/>
<dbReference type="SUPFAM" id="SSF54292">
    <property type="entry name" value="2Fe-2S ferredoxin-like"/>
    <property type="match status" value="1"/>
</dbReference>
<organism evidence="2 3">
    <name type="scientific">Maioricimonas rarisocia</name>
    <dbReference type="NCBI Taxonomy" id="2528026"/>
    <lineage>
        <taxon>Bacteria</taxon>
        <taxon>Pseudomonadati</taxon>
        <taxon>Planctomycetota</taxon>
        <taxon>Planctomycetia</taxon>
        <taxon>Planctomycetales</taxon>
        <taxon>Planctomycetaceae</taxon>
        <taxon>Maioricimonas</taxon>
    </lineage>
</organism>
<dbReference type="GO" id="GO:0051536">
    <property type="term" value="F:iron-sulfur cluster binding"/>
    <property type="evidence" value="ECO:0007669"/>
    <property type="project" value="InterPro"/>
</dbReference>
<evidence type="ECO:0000313" key="3">
    <source>
        <dbReference type="Proteomes" id="UP000320496"/>
    </source>
</evidence>
<dbReference type="Pfam" id="PF00111">
    <property type="entry name" value="Fer2"/>
    <property type="match status" value="1"/>
</dbReference>
<proteinExistence type="predicted"/>
<dbReference type="CDD" id="cd00207">
    <property type="entry name" value="fer2"/>
    <property type="match status" value="1"/>
</dbReference>
<evidence type="ECO:0000259" key="1">
    <source>
        <dbReference type="PROSITE" id="PS51085"/>
    </source>
</evidence>
<keyword evidence="3" id="KW-1185">Reference proteome</keyword>
<dbReference type="Gene3D" id="3.10.20.30">
    <property type="match status" value="1"/>
</dbReference>
<dbReference type="EMBL" id="CP036275">
    <property type="protein sequence ID" value="QDU39984.1"/>
    <property type="molecule type" value="Genomic_DNA"/>
</dbReference>
<reference evidence="2 3" key="1">
    <citation type="submission" date="2019-02" db="EMBL/GenBank/DDBJ databases">
        <title>Deep-cultivation of Planctomycetes and their phenomic and genomic characterization uncovers novel biology.</title>
        <authorList>
            <person name="Wiegand S."/>
            <person name="Jogler M."/>
            <person name="Boedeker C."/>
            <person name="Pinto D."/>
            <person name="Vollmers J."/>
            <person name="Rivas-Marin E."/>
            <person name="Kohn T."/>
            <person name="Peeters S.H."/>
            <person name="Heuer A."/>
            <person name="Rast P."/>
            <person name="Oberbeckmann S."/>
            <person name="Bunk B."/>
            <person name="Jeske O."/>
            <person name="Meyerdierks A."/>
            <person name="Storesund J.E."/>
            <person name="Kallscheuer N."/>
            <person name="Luecker S."/>
            <person name="Lage O.M."/>
            <person name="Pohl T."/>
            <person name="Merkel B.J."/>
            <person name="Hornburger P."/>
            <person name="Mueller R.-W."/>
            <person name="Bruemmer F."/>
            <person name="Labrenz M."/>
            <person name="Spormann A.M."/>
            <person name="Op den Camp H."/>
            <person name="Overmann J."/>
            <person name="Amann R."/>
            <person name="Jetten M.S.M."/>
            <person name="Mascher T."/>
            <person name="Medema M.H."/>
            <person name="Devos D.P."/>
            <person name="Kaster A.-K."/>
            <person name="Ovreas L."/>
            <person name="Rohde M."/>
            <person name="Galperin M.Y."/>
            <person name="Jogler C."/>
        </authorList>
    </citation>
    <scope>NUCLEOTIDE SEQUENCE [LARGE SCALE GENOMIC DNA]</scope>
    <source>
        <strain evidence="2 3">Mal4</strain>
    </source>
</reference>
<dbReference type="InterPro" id="IPR001041">
    <property type="entry name" value="2Fe-2S_ferredoxin-type"/>
</dbReference>
<evidence type="ECO:0000313" key="2">
    <source>
        <dbReference type="EMBL" id="QDU39984.1"/>
    </source>
</evidence>
<name>A0A517ZBW4_9PLAN</name>
<dbReference type="AlphaFoldDB" id="A0A517ZBW4"/>
<dbReference type="InterPro" id="IPR012675">
    <property type="entry name" value="Beta-grasp_dom_sf"/>
</dbReference>
<sequence length="120" mass="13585">MPTVTFVKEKKSIEVPTGANLRKEALRNGVELYSGPHRYLNCRGLGTCASCRVRVVKGEENVSRQGLLEWFRLITGPITFFARLGNEKSLRLACQTKVTGDCNVETQPELNWSGEEKFWH</sequence>
<dbReference type="PROSITE" id="PS51085">
    <property type="entry name" value="2FE2S_FER_2"/>
    <property type="match status" value="1"/>
</dbReference>
<protein>
    <submittedName>
        <fullName evidence="2">Na(+)-translocating NADH-quinone reductase subunit F</fullName>
    </submittedName>
</protein>
<dbReference type="OrthoDB" id="9807864at2"/>